<sequence length="53" mass="6183">MIAAHIRDQKVCGLGFGTQQQVNSGEFIMENPIYIPFRIFFIQDSLLRIREKI</sequence>
<proteinExistence type="predicted"/>
<dbReference type="AlphaFoldDB" id="A0A0A9G9P4"/>
<protein>
    <submittedName>
        <fullName evidence="1">Uncharacterized protein</fullName>
    </submittedName>
</protein>
<accession>A0A0A9G9P4</accession>
<organism evidence="1">
    <name type="scientific">Arundo donax</name>
    <name type="common">Giant reed</name>
    <name type="synonym">Donax arundinaceus</name>
    <dbReference type="NCBI Taxonomy" id="35708"/>
    <lineage>
        <taxon>Eukaryota</taxon>
        <taxon>Viridiplantae</taxon>
        <taxon>Streptophyta</taxon>
        <taxon>Embryophyta</taxon>
        <taxon>Tracheophyta</taxon>
        <taxon>Spermatophyta</taxon>
        <taxon>Magnoliopsida</taxon>
        <taxon>Liliopsida</taxon>
        <taxon>Poales</taxon>
        <taxon>Poaceae</taxon>
        <taxon>PACMAD clade</taxon>
        <taxon>Arundinoideae</taxon>
        <taxon>Arundineae</taxon>
        <taxon>Arundo</taxon>
    </lineage>
</organism>
<evidence type="ECO:0000313" key="1">
    <source>
        <dbReference type="EMBL" id="JAE20139.1"/>
    </source>
</evidence>
<reference evidence="1" key="2">
    <citation type="journal article" date="2015" name="Data Brief">
        <title>Shoot transcriptome of the giant reed, Arundo donax.</title>
        <authorList>
            <person name="Barrero R.A."/>
            <person name="Guerrero F.D."/>
            <person name="Moolhuijzen P."/>
            <person name="Goolsby J.A."/>
            <person name="Tidwell J."/>
            <person name="Bellgard S.E."/>
            <person name="Bellgard M.I."/>
        </authorList>
    </citation>
    <scope>NUCLEOTIDE SEQUENCE</scope>
    <source>
        <tissue evidence="1">Shoot tissue taken approximately 20 cm above the soil surface</tissue>
    </source>
</reference>
<dbReference type="EMBL" id="GBRH01177757">
    <property type="protein sequence ID" value="JAE20139.1"/>
    <property type="molecule type" value="Transcribed_RNA"/>
</dbReference>
<name>A0A0A9G9P4_ARUDO</name>
<reference evidence="1" key="1">
    <citation type="submission" date="2014-09" db="EMBL/GenBank/DDBJ databases">
        <authorList>
            <person name="Magalhaes I.L.F."/>
            <person name="Oliveira U."/>
            <person name="Santos F.R."/>
            <person name="Vidigal T.H.D.A."/>
            <person name="Brescovit A.D."/>
            <person name="Santos A.J."/>
        </authorList>
    </citation>
    <scope>NUCLEOTIDE SEQUENCE</scope>
    <source>
        <tissue evidence="1">Shoot tissue taken approximately 20 cm above the soil surface</tissue>
    </source>
</reference>